<evidence type="ECO:0000313" key="3">
    <source>
        <dbReference type="Proteomes" id="UP000228920"/>
    </source>
</evidence>
<feature type="transmembrane region" description="Helical" evidence="1">
    <location>
        <begin position="88"/>
        <end position="109"/>
    </location>
</feature>
<proteinExistence type="predicted"/>
<evidence type="ECO:0000313" key="2">
    <source>
        <dbReference type="EMBL" id="PIZ45649.1"/>
    </source>
</evidence>
<dbReference type="Proteomes" id="UP000228920">
    <property type="component" value="Unassembled WGS sequence"/>
</dbReference>
<name>A0A2M7THF0_UNCKA</name>
<keyword evidence="1" id="KW-1133">Transmembrane helix</keyword>
<sequence>MKINKGVVLLIAIVLLYTLSVGGVGKLLGKRVGPNEVNATAQTEPIKQSADQVQMDPKVGGVQIITINPPTVALQSDQSSISIDGNQIFNWLLVGVLFFLVVYIAYDFADEGTRAFIRGLFGQGGNDAKPSRDA</sequence>
<comment type="caution">
    <text evidence="2">The sequence shown here is derived from an EMBL/GenBank/DDBJ whole genome shotgun (WGS) entry which is preliminary data.</text>
</comment>
<dbReference type="AlphaFoldDB" id="A0A2M7THF0"/>
<gene>
    <name evidence="2" type="ORF">COY32_04820</name>
</gene>
<keyword evidence="1" id="KW-0472">Membrane</keyword>
<reference evidence="3" key="1">
    <citation type="submission" date="2017-09" db="EMBL/GenBank/DDBJ databases">
        <title>Depth-based differentiation of microbial function through sediment-hosted aquifers and enrichment of novel symbionts in the deep terrestrial subsurface.</title>
        <authorList>
            <person name="Probst A.J."/>
            <person name="Ladd B."/>
            <person name="Jarett J.K."/>
            <person name="Geller-Mcgrath D.E."/>
            <person name="Sieber C.M.K."/>
            <person name="Emerson J.B."/>
            <person name="Anantharaman K."/>
            <person name="Thomas B.C."/>
            <person name="Malmstrom R."/>
            <person name="Stieglmeier M."/>
            <person name="Klingl A."/>
            <person name="Woyke T."/>
            <person name="Ryan C.M."/>
            <person name="Banfield J.F."/>
        </authorList>
    </citation>
    <scope>NUCLEOTIDE SEQUENCE [LARGE SCALE GENOMIC DNA]</scope>
</reference>
<evidence type="ECO:0000256" key="1">
    <source>
        <dbReference type="SAM" id="Phobius"/>
    </source>
</evidence>
<keyword evidence="1" id="KW-0812">Transmembrane</keyword>
<organism evidence="2 3">
    <name type="scientific">candidate division WWE3 bacterium CG_4_10_14_0_2_um_filter_41_14</name>
    <dbReference type="NCBI Taxonomy" id="1975072"/>
    <lineage>
        <taxon>Bacteria</taxon>
        <taxon>Katanobacteria</taxon>
    </lineage>
</organism>
<accession>A0A2M7THF0</accession>
<protein>
    <submittedName>
        <fullName evidence="2">Uncharacterized protein</fullName>
    </submittedName>
</protein>
<dbReference type="EMBL" id="PFNL01000126">
    <property type="protein sequence ID" value="PIZ45649.1"/>
    <property type="molecule type" value="Genomic_DNA"/>
</dbReference>